<organism evidence="1 2">
    <name type="scientific">Paraglomus occultum</name>
    <dbReference type="NCBI Taxonomy" id="144539"/>
    <lineage>
        <taxon>Eukaryota</taxon>
        <taxon>Fungi</taxon>
        <taxon>Fungi incertae sedis</taxon>
        <taxon>Mucoromycota</taxon>
        <taxon>Glomeromycotina</taxon>
        <taxon>Glomeromycetes</taxon>
        <taxon>Paraglomerales</taxon>
        <taxon>Paraglomeraceae</taxon>
        <taxon>Paraglomus</taxon>
    </lineage>
</organism>
<feature type="non-terminal residue" evidence="1">
    <location>
        <position position="108"/>
    </location>
</feature>
<protein>
    <submittedName>
        <fullName evidence="1">2578_t:CDS:1</fullName>
    </submittedName>
</protein>
<evidence type="ECO:0000313" key="1">
    <source>
        <dbReference type="EMBL" id="CAG8663307.1"/>
    </source>
</evidence>
<dbReference type="AlphaFoldDB" id="A0A9N9H9F3"/>
<proteinExistence type="predicted"/>
<comment type="caution">
    <text evidence="1">The sequence shown here is derived from an EMBL/GenBank/DDBJ whole genome shotgun (WGS) entry which is preliminary data.</text>
</comment>
<name>A0A9N9H9F3_9GLOM</name>
<reference evidence="1" key="1">
    <citation type="submission" date="2021-06" db="EMBL/GenBank/DDBJ databases">
        <authorList>
            <person name="Kallberg Y."/>
            <person name="Tangrot J."/>
            <person name="Rosling A."/>
        </authorList>
    </citation>
    <scope>NUCLEOTIDE SEQUENCE</scope>
    <source>
        <strain evidence="1">IA702</strain>
    </source>
</reference>
<accession>A0A9N9H9F3</accession>
<dbReference type="Proteomes" id="UP000789572">
    <property type="component" value="Unassembled WGS sequence"/>
</dbReference>
<keyword evidence="2" id="KW-1185">Reference proteome</keyword>
<dbReference type="EMBL" id="CAJVPJ010005670">
    <property type="protein sequence ID" value="CAG8663307.1"/>
    <property type="molecule type" value="Genomic_DNA"/>
</dbReference>
<evidence type="ECO:0000313" key="2">
    <source>
        <dbReference type="Proteomes" id="UP000789572"/>
    </source>
</evidence>
<gene>
    <name evidence="1" type="ORF">POCULU_LOCUS10568</name>
</gene>
<dbReference type="OrthoDB" id="2430614at2759"/>
<feature type="non-terminal residue" evidence="1">
    <location>
        <position position="1"/>
    </location>
</feature>
<sequence length="108" mass="12045">APVTTSQAITSAEIEKLSSKIASLEEKLSQPTQIHPQIPQKNEALEHLYILAQRLGCPQEMLNQKNASTLNGYVTEELTRRLGVVEAYMAKVSAVRPKKEPFPDPQIY</sequence>